<dbReference type="InterPro" id="IPR055170">
    <property type="entry name" value="GFO_IDH_MocA-like_dom"/>
</dbReference>
<dbReference type="InterPro" id="IPR050463">
    <property type="entry name" value="Gfo/Idh/MocA_oxidrdct_glycsds"/>
</dbReference>
<keyword evidence="1" id="KW-0732">Signal</keyword>
<dbReference type="Gene3D" id="3.30.360.10">
    <property type="entry name" value="Dihydrodipicolinate Reductase, domain 2"/>
    <property type="match status" value="1"/>
</dbReference>
<organism evidence="5 6">
    <name type="scientific">Pseudoalteromonas byunsanensis</name>
    <dbReference type="NCBI Taxonomy" id="327939"/>
    <lineage>
        <taxon>Bacteria</taxon>
        <taxon>Pseudomonadati</taxon>
        <taxon>Pseudomonadota</taxon>
        <taxon>Gammaproteobacteria</taxon>
        <taxon>Alteromonadales</taxon>
        <taxon>Pseudoalteromonadaceae</taxon>
        <taxon>Pseudoalteromonas</taxon>
    </lineage>
</organism>
<dbReference type="RefSeq" id="WP_070991815.1">
    <property type="nucleotide sequence ID" value="NZ_CBCSHD010000002.1"/>
</dbReference>
<dbReference type="AlphaFoldDB" id="A0A1S1N8G0"/>
<evidence type="ECO:0000259" key="3">
    <source>
        <dbReference type="Pfam" id="PF01408"/>
    </source>
</evidence>
<dbReference type="InterPro" id="IPR000683">
    <property type="entry name" value="Gfo/Idh/MocA-like_OxRdtase_N"/>
</dbReference>
<dbReference type="SUPFAM" id="SSF51735">
    <property type="entry name" value="NAD(P)-binding Rossmann-fold domains"/>
    <property type="match status" value="1"/>
</dbReference>
<feature type="domain" description="Gfo/Idh/MocA-like oxidoreductase N-terminal" evidence="3">
    <location>
        <begin position="6"/>
        <end position="126"/>
    </location>
</feature>
<dbReference type="Gene3D" id="3.40.50.720">
    <property type="entry name" value="NAD(P)-binding Rossmann-like Domain"/>
    <property type="match status" value="1"/>
</dbReference>
<keyword evidence="6" id="KW-1185">Reference proteome</keyword>
<dbReference type="GO" id="GO:0016491">
    <property type="term" value="F:oxidoreductase activity"/>
    <property type="evidence" value="ECO:0007669"/>
    <property type="project" value="UniProtKB-KW"/>
</dbReference>
<evidence type="ECO:0000256" key="2">
    <source>
        <dbReference type="ARBA" id="ARBA00023002"/>
    </source>
</evidence>
<dbReference type="SUPFAM" id="SSF55347">
    <property type="entry name" value="Glyceraldehyde-3-phosphate dehydrogenase-like, C-terminal domain"/>
    <property type="match status" value="1"/>
</dbReference>
<accession>A0A1S1N8G0</accession>
<dbReference type="InterPro" id="IPR036291">
    <property type="entry name" value="NAD(P)-bd_dom_sf"/>
</dbReference>
<dbReference type="Pfam" id="PF22725">
    <property type="entry name" value="GFO_IDH_MocA_C3"/>
    <property type="match status" value="1"/>
</dbReference>
<name>A0A1S1N8G0_9GAMM</name>
<keyword evidence="2" id="KW-0560">Oxidoreductase</keyword>
<dbReference type="Pfam" id="PF01408">
    <property type="entry name" value="GFO_IDH_MocA"/>
    <property type="match status" value="1"/>
</dbReference>
<dbReference type="PANTHER" id="PTHR43818">
    <property type="entry name" value="BCDNA.GH03377"/>
    <property type="match status" value="1"/>
</dbReference>
<dbReference type="Proteomes" id="UP000180253">
    <property type="component" value="Unassembled WGS sequence"/>
</dbReference>
<evidence type="ECO:0000256" key="1">
    <source>
        <dbReference type="ARBA" id="ARBA00022729"/>
    </source>
</evidence>
<dbReference type="PANTHER" id="PTHR43818:SF11">
    <property type="entry name" value="BCDNA.GH03377"/>
    <property type="match status" value="1"/>
</dbReference>
<reference evidence="5 6" key="1">
    <citation type="submission" date="2016-10" db="EMBL/GenBank/DDBJ databases">
        <title>Pseudoalteromonas amylolytica sp. nov., isolated from the surface seawater.</title>
        <authorList>
            <person name="Wu Y.-H."/>
            <person name="Cheng H."/>
            <person name="Jin X.-B."/>
            <person name="Wang C.-S."/>
            <person name="Xu X.-W."/>
        </authorList>
    </citation>
    <scope>NUCLEOTIDE SEQUENCE [LARGE SCALE GENOMIC DNA]</scope>
    <source>
        <strain evidence="5 6">JCM 12483</strain>
    </source>
</reference>
<dbReference type="EMBL" id="MNAN01000030">
    <property type="protein sequence ID" value="OHU95628.1"/>
    <property type="molecule type" value="Genomic_DNA"/>
</dbReference>
<gene>
    <name evidence="5" type="ORF">BIW53_10440</name>
</gene>
<proteinExistence type="predicted"/>
<evidence type="ECO:0000313" key="6">
    <source>
        <dbReference type="Proteomes" id="UP000180253"/>
    </source>
</evidence>
<dbReference type="OrthoDB" id="9781031at2"/>
<protein>
    <submittedName>
        <fullName evidence="5">Oxidoreductase</fullName>
    </submittedName>
</protein>
<evidence type="ECO:0000313" key="5">
    <source>
        <dbReference type="EMBL" id="OHU95628.1"/>
    </source>
</evidence>
<sequence>MNNRTLKWGVIGCGNVTEIKSVPAYQQLDGFEVYSVMRRNHELALDYAQRHKIPHVHESAEAMIQDQHIDAIYIATPPDSHLHYALKVAQAGKICCIEKPLSPSYEESLVICNAFADKQLPLFVAYYRRSLPLFNKVKTYINQGVIGEVRHVSWHYCKPANDIDLSGEYNWRTDIDIAPGGYFDDLASHGLDIFAYLIDEYLDVKGIGTNQQQLYSALDAVSACWLHKNGVTGAGSWNFGSLSRQDKVVIYGSKGEIHFSIFQNETVKLITEFGEELTEHRYPKHIQFHHVENMKDSLLNNSIHPSTGLTALHTSWAMDKILNKL</sequence>
<comment type="caution">
    <text evidence="5">The sequence shown here is derived from an EMBL/GenBank/DDBJ whole genome shotgun (WGS) entry which is preliminary data.</text>
</comment>
<feature type="domain" description="GFO/IDH/MocA-like oxidoreductase" evidence="4">
    <location>
        <begin position="134"/>
        <end position="257"/>
    </location>
</feature>
<dbReference type="STRING" id="327939.BIW53_10440"/>
<dbReference type="GO" id="GO:0000166">
    <property type="term" value="F:nucleotide binding"/>
    <property type="evidence" value="ECO:0007669"/>
    <property type="project" value="InterPro"/>
</dbReference>
<evidence type="ECO:0000259" key="4">
    <source>
        <dbReference type="Pfam" id="PF22725"/>
    </source>
</evidence>